<accession>A0A8H4PY36</accession>
<dbReference type="AlphaFoldDB" id="A0A8H4PY36"/>
<reference evidence="1 2" key="1">
    <citation type="journal article" date="2020" name="Genome Biol. Evol.">
        <title>A new high-quality draft genome assembly of the Chinese cordyceps Ophiocordyceps sinensis.</title>
        <authorList>
            <person name="Shu R."/>
            <person name="Zhang J."/>
            <person name="Meng Q."/>
            <person name="Zhang H."/>
            <person name="Zhou G."/>
            <person name="Li M."/>
            <person name="Wu P."/>
            <person name="Zhao Y."/>
            <person name="Chen C."/>
            <person name="Qin Q."/>
        </authorList>
    </citation>
    <scope>NUCLEOTIDE SEQUENCE [LARGE SCALE GENOMIC DNA]</scope>
    <source>
        <strain evidence="1 2">IOZ07</strain>
    </source>
</reference>
<evidence type="ECO:0000313" key="2">
    <source>
        <dbReference type="Proteomes" id="UP000557566"/>
    </source>
</evidence>
<gene>
    <name evidence="1" type="ORF">G6O67_001707</name>
</gene>
<name>A0A8H4PY36_9HYPO</name>
<organism evidence="1 2">
    <name type="scientific">Ophiocordyceps sinensis</name>
    <dbReference type="NCBI Taxonomy" id="72228"/>
    <lineage>
        <taxon>Eukaryota</taxon>
        <taxon>Fungi</taxon>
        <taxon>Dikarya</taxon>
        <taxon>Ascomycota</taxon>
        <taxon>Pezizomycotina</taxon>
        <taxon>Sordariomycetes</taxon>
        <taxon>Hypocreomycetidae</taxon>
        <taxon>Hypocreales</taxon>
        <taxon>Ophiocordycipitaceae</taxon>
        <taxon>Ophiocordyceps</taxon>
    </lineage>
</organism>
<dbReference type="Proteomes" id="UP000557566">
    <property type="component" value="Unassembled WGS sequence"/>
</dbReference>
<protein>
    <submittedName>
        <fullName evidence="1">Uncharacterized protein</fullName>
    </submittedName>
</protein>
<sequence>MRFGKGGPALVLKLFWDTAPTPPHYFAAQRECQNNALFHMMQAAISDKTKLGPILVNPCPESKEVAEANLFAFSDEGRARNKALQSTENLVEIKEMPRMRQCFGWMRFTGEELLRRLPAKLRPLPIKIDKVERSIDKHLTYTALVYEFIDSGANDPAVVQKVLDFLWCVGFAHRSHGQRTGRAEFCLIIQTLCIVTV</sequence>
<proteinExistence type="predicted"/>
<evidence type="ECO:0000313" key="1">
    <source>
        <dbReference type="EMBL" id="KAF4512590.1"/>
    </source>
</evidence>
<keyword evidence="2" id="KW-1185">Reference proteome</keyword>
<dbReference type="OrthoDB" id="4937615at2759"/>
<comment type="caution">
    <text evidence="1">The sequence shown here is derived from an EMBL/GenBank/DDBJ whole genome shotgun (WGS) entry which is preliminary data.</text>
</comment>
<dbReference type="EMBL" id="JAAVMX010000002">
    <property type="protein sequence ID" value="KAF4512590.1"/>
    <property type="molecule type" value="Genomic_DNA"/>
</dbReference>